<accession>A0A2S7VPU7</accession>
<dbReference type="Proteomes" id="UP000238707">
    <property type="component" value="Unassembled WGS sequence"/>
</dbReference>
<proteinExistence type="predicted"/>
<name>A0A2S7VPU7_9VIBR</name>
<dbReference type="EMBL" id="MSCI01000001">
    <property type="protein sequence ID" value="PQJ64098.1"/>
    <property type="molecule type" value="Genomic_DNA"/>
</dbReference>
<gene>
    <name evidence="1" type="ORF">BTO10_04710</name>
</gene>
<reference evidence="1 2" key="1">
    <citation type="submission" date="2016-12" db="EMBL/GenBank/DDBJ databases">
        <title>Diversity of luminous bacteria.</title>
        <authorList>
            <person name="Yoshizawa S."/>
            <person name="Kogure K."/>
        </authorList>
    </citation>
    <scope>NUCLEOTIDE SEQUENCE [LARGE SCALE GENOMIC DNA]</scope>
    <source>
        <strain evidence="1 2">LC2-408</strain>
    </source>
</reference>
<protein>
    <submittedName>
        <fullName evidence="1">Uncharacterized protein</fullName>
    </submittedName>
</protein>
<keyword evidence="2" id="KW-1185">Reference proteome</keyword>
<evidence type="ECO:0000313" key="1">
    <source>
        <dbReference type="EMBL" id="PQJ64098.1"/>
    </source>
</evidence>
<evidence type="ECO:0000313" key="2">
    <source>
        <dbReference type="Proteomes" id="UP000238707"/>
    </source>
</evidence>
<sequence>MMITIYLRCRICHTLDGDIVVTINKYFIFSPQASEEQLQPVLTEKEVQRQEALKQAQTQGGFDTSAA</sequence>
<comment type="caution">
    <text evidence="1">The sequence shown here is derived from an EMBL/GenBank/DDBJ whole genome shotgun (WGS) entry which is preliminary data.</text>
</comment>
<organism evidence="1 2">
    <name type="scientific">Vibrio chagasii</name>
    <dbReference type="NCBI Taxonomy" id="170679"/>
    <lineage>
        <taxon>Bacteria</taxon>
        <taxon>Pseudomonadati</taxon>
        <taxon>Pseudomonadota</taxon>
        <taxon>Gammaproteobacteria</taxon>
        <taxon>Vibrionales</taxon>
        <taxon>Vibrionaceae</taxon>
        <taxon>Vibrio</taxon>
    </lineage>
</organism>
<dbReference type="AlphaFoldDB" id="A0A2S7VPU7"/>